<evidence type="ECO:0000313" key="2">
    <source>
        <dbReference type="EMBL" id="MTE27446.1"/>
    </source>
</evidence>
<dbReference type="EMBL" id="WJYA01000006">
    <property type="protein sequence ID" value="MTE27446.1"/>
    <property type="molecule type" value="Genomic_DNA"/>
</dbReference>
<protein>
    <submittedName>
        <fullName evidence="2">Uncharacterized protein</fullName>
    </submittedName>
</protein>
<sequence>MSEEIDESLDKPKKKIIWTTDKIMSTSALFISVISLIALLYQSYLAREENKLIQVQQSATVLPYLSYYFSSNGEHFKIIIDNRGVGPAFVKKVDILFDDKHNFDNTDPLFEHIFSEEYRLDSIPYSHSTFTDGLVLPAGKQIDVFTLRSDIGRERFQKVLSEKNLDFSIEYEDVYGARWKLTNDDANTPIPIIVED</sequence>
<keyword evidence="1" id="KW-0812">Transmembrane</keyword>
<dbReference type="Proteomes" id="UP000447545">
    <property type="component" value="Unassembled WGS sequence"/>
</dbReference>
<reference evidence="2 3" key="1">
    <citation type="submission" date="2019-11" db="EMBL/GenBank/DDBJ databases">
        <title>Winogradskyella ouciana sp. nov., isolated from the hadal seawater of the Mariana Trench.</title>
        <authorList>
            <person name="Liu R."/>
        </authorList>
    </citation>
    <scope>NUCLEOTIDE SEQUENCE [LARGE SCALE GENOMIC DNA]</scope>
    <source>
        <strain evidence="2 3">ZXX205</strain>
    </source>
</reference>
<dbReference type="AlphaFoldDB" id="A0A7K1GDS2"/>
<evidence type="ECO:0000256" key="1">
    <source>
        <dbReference type="SAM" id="Phobius"/>
    </source>
</evidence>
<name>A0A7K1GDS2_9FLAO</name>
<comment type="caution">
    <text evidence="2">The sequence shown here is derived from an EMBL/GenBank/DDBJ whole genome shotgun (WGS) entry which is preliminary data.</text>
</comment>
<evidence type="ECO:0000313" key="3">
    <source>
        <dbReference type="Proteomes" id="UP000447545"/>
    </source>
</evidence>
<keyword evidence="1" id="KW-0472">Membrane</keyword>
<keyword evidence="1" id="KW-1133">Transmembrane helix</keyword>
<gene>
    <name evidence="2" type="ORF">F1003_10940</name>
</gene>
<organism evidence="2 3">
    <name type="scientific">Winogradskyella ouciana</name>
    <dbReference type="NCBI Taxonomy" id="2608631"/>
    <lineage>
        <taxon>Bacteria</taxon>
        <taxon>Pseudomonadati</taxon>
        <taxon>Bacteroidota</taxon>
        <taxon>Flavobacteriia</taxon>
        <taxon>Flavobacteriales</taxon>
        <taxon>Flavobacteriaceae</taxon>
        <taxon>Winogradskyella</taxon>
    </lineage>
</organism>
<dbReference type="RefSeq" id="WP_155089463.1">
    <property type="nucleotide sequence ID" value="NZ_WJYA01000006.1"/>
</dbReference>
<proteinExistence type="predicted"/>
<feature type="transmembrane region" description="Helical" evidence="1">
    <location>
        <begin position="23"/>
        <end position="41"/>
    </location>
</feature>
<keyword evidence="3" id="KW-1185">Reference proteome</keyword>
<accession>A0A7K1GDS2</accession>